<dbReference type="RefSeq" id="WP_145170342.1">
    <property type="nucleotide sequence ID" value="NZ_CP037422.1"/>
</dbReference>
<keyword evidence="2" id="KW-1185">Reference proteome</keyword>
<organism evidence="1 2">
    <name type="scientific">Gimesia aquarii</name>
    <dbReference type="NCBI Taxonomy" id="2527964"/>
    <lineage>
        <taxon>Bacteria</taxon>
        <taxon>Pseudomonadati</taxon>
        <taxon>Planctomycetota</taxon>
        <taxon>Planctomycetia</taxon>
        <taxon>Planctomycetales</taxon>
        <taxon>Planctomycetaceae</taxon>
        <taxon>Gimesia</taxon>
    </lineage>
</organism>
<sequence>MGQKDCSYSLIKKPCPRKRFPCSRCGAKIVNADLQWEISVPKYRRWHYLNPETLVPNADAIETPVIVNAPRRLPNFDEEIQGDSPCKFDGPLASEAFNLVQGQSPIEGGQFVQDFEWQRFDSLYDGWNWFLRSHQVLVSWEAAEVEDQSGELITPGRWKIDLTISQSAQVFDLDWEAGANPGWFNLAPGGEFYNIFGGPAATDPTESFGNSSRIKATYYPPSGYRCLSESSTRWRRNIPTLPVLTTGHTIDTLPNDYQWPDGVPTQEDGFLIGWPGPFYPVGFRQSHDIYYAPPFIDVRHVKK</sequence>
<dbReference type="Proteomes" id="UP000318384">
    <property type="component" value="Chromosome"/>
</dbReference>
<protein>
    <submittedName>
        <fullName evidence="1">Uncharacterized protein</fullName>
    </submittedName>
</protein>
<name>A0A517WNK6_9PLAN</name>
<evidence type="ECO:0000313" key="2">
    <source>
        <dbReference type="Proteomes" id="UP000318384"/>
    </source>
</evidence>
<gene>
    <name evidence="1" type="ORF">V202x_01840</name>
</gene>
<dbReference type="EMBL" id="CP037422">
    <property type="protein sequence ID" value="QDU06841.1"/>
    <property type="molecule type" value="Genomic_DNA"/>
</dbReference>
<accession>A0A517WNK6</accession>
<dbReference type="AlphaFoldDB" id="A0A517WNK6"/>
<proteinExistence type="predicted"/>
<evidence type="ECO:0000313" key="1">
    <source>
        <dbReference type="EMBL" id="QDU06841.1"/>
    </source>
</evidence>
<reference evidence="1 2" key="1">
    <citation type="submission" date="2019-03" db="EMBL/GenBank/DDBJ databases">
        <title>Deep-cultivation of Planctomycetes and their phenomic and genomic characterization uncovers novel biology.</title>
        <authorList>
            <person name="Wiegand S."/>
            <person name="Jogler M."/>
            <person name="Boedeker C."/>
            <person name="Pinto D."/>
            <person name="Vollmers J."/>
            <person name="Rivas-Marin E."/>
            <person name="Kohn T."/>
            <person name="Peeters S.H."/>
            <person name="Heuer A."/>
            <person name="Rast P."/>
            <person name="Oberbeckmann S."/>
            <person name="Bunk B."/>
            <person name="Jeske O."/>
            <person name="Meyerdierks A."/>
            <person name="Storesund J.E."/>
            <person name="Kallscheuer N."/>
            <person name="Luecker S."/>
            <person name="Lage O.M."/>
            <person name="Pohl T."/>
            <person name="Merkel B.J."/>
            <person name="Hornburger P."/>
            <person name="Mueller R.-W."/>
            <person name="Bruemmer F."/>
            <person name="Labrenz M."/>
            <person name="Spormann A.M."/>
            <person name="Op den Camp H."/>
            <person name="Overmann J."/>
            <person name="Amann R."/>
            <person name="Jetten M.S.M."/>
            <person name="Mascher T."/>
            <person name="Medema M.H."/>
            <person name="Devos D.P."/>
            <person name="Kaster A.-K."/>
            <person name="Ovreas L."/>
            <person name="Rohde M."/>
            <person name="Galperin M.Y."/>
            <person name="Jogler C."/>
        </authorList>
    </citation>
    <scope>NUCLEOTIDE SEQUENCE [LARGE SCALE GENOMIC DNA]</scope>
    <source>
        <strain evidence="1 2">V202</strain>
    </source>
</reference>
<dbReference type="OrthoDB" id="286542at2"/>